<dbReference type="STRING" id="2282107.A0A286UA22"/>
<feature type="region of interest" description="Disordered" evidence="1">
    <location>
        <begin position="409"/>
        <end position="484"/>
    </location>
</feature>
<dbReference type="PANTHER" id="PTHR14187:SF5">
    <property type="entry name" value="HEAT SHOCK 70 KDA PROTEIN 12A"/>
    <property type="match status" value="1"/>
</dbReference>
<organism evidence="2 3">
    <name type="scientific">Pyrrhoderma noxium</name>
    <dbReference type="NCBI Taxonomy" id="2282107"/>
    <lineage>
        <taxon>Eukaryota</taxon>
        <taxon>Fungi</taxon>
        <taxon>Dikarya</taxon>
        <taxon>Basidiomycota</taxon>
        <taxon>Agaricomycotina</taxon>
        <taxon>Agaricomycetes</taxon>
        <taxon>Hymenochaetales</taxon>
        <taxon>Hymenochaetaceae</taxon>
        <taxon>Pyrrhoderma</taxon>
    </lineage>
</organism>
<reference evidence="2 3" key="1">
    <citation type="journal article" date="2017" name="Mol. Ecol.">
        <title>Comparative and population genomic landscape of Phellinus noxius: A hypervariable fungus causing root rot in trees.</title>
        <authorList>
            <person name="Chung C.L."/>
            <person name="Lee T.J."/>
            <person name="Akiba M."/>
            <person name="Lee H.H."/>
            <person name="Kuo T.H."/>
            <person name="Liu D."/>
            <person name="Ke H.M."/>
            <person name="Yokoi T."/>
            <person name="Roa M.B."/>
            <person name="Lu M.J."/>
            <person name="Chang Y.Y."/>
            <person name="Ann P.J."/>
            <person name="Tsai J.N."/>
            <person name="Chen C.Y."/>
            <person name="Tzean S.S."/>
            <person name="Ota Y."/>
            <person name="Hattori T."/>
            <person name="Sahashi N."/>
            <person name="Liou R.F."/>
            <person name="Kikuchi T."/>
            <person name="Tsai I.J."/>
        </authorList>
    </citation>
    <scope>NUCLEOTIDE SEQUENCE [LARGE SCALE GENOMIC DNA]</scope>
    <source>
        <strain evidence="2 3">FFPRI411160</strain>
    </source>
</reference>
<sequence>MGSSHSTPQPSTQKQEPNEAVSHTPFYGQIKGLLYKMFGKITIRKWGIIRSPVTTEVQHGAEFEGWRKIEYFKMHFRPAGMEINTNGLELGTLPDDLSPTKVMGDFLRYLYTEALEYIKTHHIDGREIINEVGDNKSFILSLPNGWTGLPQQRMREAAVIGGLVKNDNEARTKIGFVSEGEASALACLANGLCPPNLKLGYRFIIADAGGGTLDITSYEVTKVSPTPEMKEITSSDCRFAGSVFVNMKAREFLKSKEGTRFLNQEQLDDIINERFELDTKRRFSNISDTHWLKIGERQDNNEEMGLIIGKLRFEGTDIVSFFDFSVTEALESIKQQVSRYGGKPMLVWLVGGFGGSPWLLKQLQEGLKDIGVEVSCHDTNLSKAVASGNVLFALEHTVYGLQDQEKCYNSSARPKHSPSISSQGDLANGSSKLVHDLSSSQICPHNEENTSSDSVEPRRDDGVTPLSGRSSPPKNNTPDRQTYM</sequence>
<dbReference type="Proteomes" id="UP000217199">
    <property type="component" value="Unassembled WGS sequence"/>
</dbReference>
<dbReference type="EMBL" id="NBII01000008">
    <property type="protein sequence ID" value="PAV16431.1"/>
    <property type="molecule type" value="Genomic_DNA"/>
</dbReference>
<feature type="compositionally biased region" description="Polar residues" evidence="1">
    <location>
        <begin position="467"/>
        <end position="484"/>
    </location>
</feature>
<feature type="region of interest" description="Disordered" evidence="1">
    <location>
        <begin position="1"/>
        <end position="22"/>
    </location>
</feature>
<accession>A0A286UA22</accession>
<dbReference type="Gene3D" id="3.30.420.40">
    <property type="match status" value="1"/>
</dbReference>
<comment type="caution">
    <text evidence="2">The sequence shown here is derived from an EMBL/GenBank/DDBJ whole genome shotgun (WGS) entry which is preliminary data.</text>
</comment>
<evidence type="ECO:0000313" key="2">
    <source>
        <dbReference type="EMBL" id="PAV16431.1"/>
    </source>
</evidence>
<feature type="compositionally biased region" description="Polar residues" evidence="1">
    <location>
        <begin position="1"/>
        <end position="15"/>
    </location>
</feature>
<keyword evidence="3" id="KW-1185">Reference proteome</keyword>
<proteinExistence type="predicted"/>
<dbReference type="PANTHER" id="PTHR14187">
    <property type="entry name" value="ALPHA KINASE/ELONGATION FACTOR 2 KINASE"/>
    <property type="match status" value="1"/>
</dbReference>
<evidence type="ECO:0000313" key="3">
    <source>
        <dbReference type="Proteomes" id="UP000217199"/>
    </source>
</evidence>
<evidence type="ECO:0000256" key="1">
    <source>
        <dbReference type="SAM" id="MobiDB-lite"/>
    </source>
</evidence>
<dbReference type="InParanoid" id="A0A286UA22"/>
<feature type="compositionally biased region" description="Polar residues" evidence="1">
    <location>
        <begin position="409"/>
        <end position="454"/>
    </location>
</feature>
<protein>
    <submittedName>
        <fullName evidence="2">Uncharacterized protein</fullName>
    </submittedName>
</protein>
<name>A0A286UA22_9AGAM</name>
<dbReference type="OrthoDB" id="2963168at2759"/>
<dbReference type="AlphaFoldDB" id="A0A286UA22"/>
<gene>
    <name evidence="2" type="ORF">PNOK_0805100</name>
</gene>
<dbReference type="SUPFAM" id="SSF53067">
    <property type="entry name" value="Actin-like ATPase domain"/>
    <property type="match status" value="1"/>
</dbReference>
<dbReference type="CDD" id="cd10170">
    <property type="entry name" value="ASKHA_NBD_HSP70"/>
    <property type="match status" value="1"/>
</dbReference>
<dbReference type="InterPro" id="IPR043129">
    <property type="entry name" value="ATPase_NBD"/>
</dbReference>